<dbReference type="EMBL" id="AJWK01028600">
    <property type="status" value="NOT_ANNOTATED_CDS"/>
    <property type="molecule type" value="Genomic_DNA"/>
</dbReference>
<feature type="region of interest" description="Disordered" evidence="4">
    <location>
        <begin position="1031"/>
        <end position="1059"/>
    </location>
</feature>
<sequence>MPQIPGTHHLPPTLPESHDMRTRSWSYLQQLHGDPTSLPSTVDVNALKSGPSDNITSKNMDTSSSSSESDGSSSSSDSESSTTSEHHKRRKSPVQTPQFSVTSSDKSGLKMKIAAIPRGETANPKLCNNNSSPLLKANDKKAKTTKTPEASTSKKSTTEASSTSSCCSACDDSESDSSSDENTNINQQKILKKQKKIRRKKTSRSASTSSGERSDSSDSESSDGVLQEINPEDLAAILPNENFNEFETEACIPMPTTATSANSSSNTSRFVQQTNATNVPSLTDPGVDGSSSDMELPAIVNAAIERVENCSDSEVGGKLIAPPMQYNSPLLLDFMVKTQMLGKTATSLVENHSVRNDGKLVQSVNVGKENGNVREIETHILTASSSDAKDQIKDCQEESKDNVPVVELKRKRGRPKKNPTVEKHATASKGTTTTSGSPDSGILSITQSPSHSPRTEAKRAAGSRNVASGSVKKVEAASVPGPTRKTPIPTSPTKINIASLEKSIYATERVLYPPRGRRRGPGRPPTKSKEVKKEETIDPAWRKIDINKKFRRPSVSGYKSDGGTVCSKILASQSGYTSDYGIVRKSRMSGYRSDFSTKSKKSGYRSDYSVKAKSCGYRSDCSIRHRKKVRRKRRTKTHSNKSAVTEQDILQLAGLSLGQSSEENSLEANTPASKTSEKLFSSFNAVFGSDKKLTFGSIELPSQARKSLQKVGQGHSLFTRASNSLSFKDATSSKSLPGNAKKLTDFIGKIKSMSTFGSVSVGKPKGVAKRLDDGVCSFGSFLQQPGQKIKENNALKTPSKAAAIRSRRSSAVSRCSSRSTMSRHYLKRRRRKRLQSRNDSVVSRVTDSKFLQELDQLIASFGVTFHISVERNMTKESVPKSTTKRATKKRKVTETADSPSTSSGKRRNKKAQSSQSPDEHKLPLKKRHYLLTPGERSESKLMPDEARNSDSGKTQPRAVTPKKRHLIEKQDAQLLTTDNLSSAIKSSNSPITIDIKTTDSNEMSILESGTNLRSRRSDIVTRKKNRLENLVSKMQASPSGESSSSKGRTSVISKMSTAAPPPGVFEPSIDLELQIPVSTIVIPSLVTKTEALDSPRMSESIGTVDTNESGQRRGEKVVEALLSKTAGQLSKRKRRKAINRTGFPSVKKRKKIVRDAASKLSWIGGTKEPQRSVKVQPLTVENVKKITENCDRVPKVGETADTFVERNSRPRLSVVSLERLQGKIPEEYSPTCMVINPCGLDRRVRKSLANVEVVEGKRQLRVRNRDESSVKKRDRDSSQDSGSVTTIAKKLKEEETAKGRDQSSDNEPLINLVKSNERKRTRKKAINALIDNLTPNEILPESAKRTRLQSEIEKKNKLEAEMQPVVKLESMENTAGIILSRRTTSRSSSTILLSSTNLERSPRPKSRMEVRMSPLVISAESPKDFTSRSTSNETARESPKISKDVTMKTLQKISLERNQDVRKELSKEASKYCAKDASKTVKEISKIVDKDAPVVATKENFKETQKEAFKVASNEPSKVVSKQISKEMPKISANETIKIIQKEIPKLPLKDPAKLTSNELPPDDSKTIERTLRYKRANSIAAPPMEGNIMKIQSKEKSKATNKEKNKNPIKTRTLRGKSLEKKNPDLDEMSLAKRQQAFKDHVNASTANTQKKSEKNKPQTVQKVQEVFPKNSNVAVNADILETKGKVEVKTLKSLSPQLLEELEQEPLPISEGPSYIPTRDESPGSVASEKSAKKPSKWKKKYLTAGLLSDTFKEDEGKKLSRSEDYMPPISLLPPPPYCERFLRKTQRDFLLPYDLWWANENEKLPGRNSVPSWNYKKIRTNVYIDVRANPRTDQPSCSCRPDSGCGDDCLNRVVYTECSIETCPCGDKCQNTKIQRHEYAPGIERYMTANKGWGVRTRLPIKKGNFIWSTLAKWSQRENSRIAWRHYMYVTPITTVFISMEAL</sequence>
<proteinExistence type="predicted"/>
<dbReference type="PANTHER" id="PTHR46147">
    <property type="entry name" value="HISTONE-LYSINE N-METHYLTRANSFERASE ASH1"/>
    <property type="match status" value="1"/>
</dbReference>
<dbReference type="SMART" id="SM00570">
    <property type="entry name" value="AWS"/>
    <property type="match status" value="1"/>
</dbReference>
<dbReference type="VEuPathDB" id="VectorBase:LLONM1_003902"/>
<dbReference type="EnsemblMetazoa" id="LLOJ008443-RA">
    <property type="protein sequence ID" value="LLOJ008443-PA"/>
    <property type="gene ID" value="LLOJ008443"/>
</dbReference>
<feature type="compositionally biased region" description="Basic and acidic residues" evidence="4">
    <location>
        <begin position="1434"/>
        <end position="1443"/>
    </location>
</feature>
<feature type="compositionally biased region" description="Basic and acidic residues" evidence="4">
    <location>
        <begin position="1563"/>
        <end position="1572"/>
    </location>
</feature>
<dbReference type="Proteomes" id="UP000092461">
    <property type="component" value="Unassembled WGS sequence"/>
</dbReference>
<protein>
    <recommendedName>
        <fullName evidence="5">AWS domain-containing protein</fullName>
    </recommendedName>
</protein>
<dbReference type="EMBL" id="AJWK01028602">
    <property type="status" value="NOT_ANNOTATED_CDS"/>
    <property type="molecule type" value="Genomic_DNA"/>
</dbReference>
<feature type="compositionally biased region" description="Basic residues" evidence="4">
    <location>
        <begin position="190"/>
        <end position="203"/>
    </location>
</feature>
<dbReference type="GO" id="GO:0005654">
    <property type="term" value="C:nucleoplasm"/>
    <property type="evidence" value="ECO:0007669"/>
    <property type="project" value="TreeGrafter"/>
</dbReference>
<feature type="region of interest" description="Disordered" evidence="4">
    <location>
        <begin position="875"/>
        <end position="963"/>
    </location>
</feature>
<evidence type="ECO:0000256" key="1">
    <source>
        <dbReference type="ARBA" id="ARBA00004123"/>
    </source>
</evidence>
<feature type="region of interest" description="Disordered" evidence="4">
    <location>
        <begin position="800"/>
        <end position="840"/>
    </location>
</feature>
<feature type="domain" description="AWS" evidence="5">
    <location>
        <begin position="1835"/>
        <end position="1881"/>
    </location>
</feature>
<feature type="region of interest" description="Disordered" evidence="4">
    <location>
        <begin position="1262"/>
        <end position="1316"/>
    </location>
</feature>
<dbReference type="PROSITE" id="PS51215">
    <property type="entry name" value="AWS"/>
    <property type="match status" value="1"/>
</dbReference>
<dbReference type="InterPro" id="IPR046341">
    <property type="entry name" value="SET_dom_sf"/>
</dbReference>
<organism evidence="6 7">
    <name type="scientific">Lutzomyia longipalpis</name>
    <name type="common">Sand fly</name>
    <dbReference type="NCBI Taxonomy" id="7200"/>
    <lineage>
        <taxon>Eukaryota</taxon>
        <taxon>Metazoa</taxon>
        <taxon>Ecdysozoa</taxon>
        <taxon>Arthropoda</taxon>
        <taxon>Hexapoda</taxon>
        <taxon>Insecta</taxon>
        <taxon>Pterygota</taxon>
        <taxon>Neoptera</taxon>
        <taxon>Endopterygota</taxon>
        <taxon>Diptera</taxon>
        <taxon>Nematocera</taxon>
        <taxon>Psychodoidea</taxon>
        <taxon>Psychodidae</taxon>
        <taxon>Lutzomyia</taxon>
        <taxon>Lutzomyia</taxon>
    </lineage>
</organism>
<accession>A0A1B0GKA3</accession>
<feature type="compositionally biased region" description="Low complexity" evidence="4">
    <location>
        <begin position="145"/>
        <end position="166"/>
    </location>
</feature>
<evidence type="ECO:0000259" key="5">
    <source>
        <dbReference type="PROSITE" id="PS51215"/>
    </source>
</evidence>
<feature type="compositionally biased region" description="Polar residues" evidence="4">
    <location>
        <begin position="269"/>
        <end position="281"/>
    </location>
</feature>
<name>A0A1B0GKA3_LUTLO</name>
<evidence type="ECO:0000313" key="6">
    <source>
        <dbReference type="EnsemblMetazoa" id="LLOJ008443-PA"/>
    </source>
</evidence>
<evidence type="ECO:0000256" key="2">
    <source>
        <dbReference type="ARBA" id="ARBA00022691"/>
    </source>
</evidence>
<keyword evidence="3" id="KW-0539">Nucleus</keyword>
<feature type="region of interest" description="Disordered" evidence="4">
    <location>
        <begin position="1"/>
        <end position="226"/>
    </location>
</feature>
<dbReference type="Gene3D" id="2.170.270.10">
    <property type="entry name" value="SET domain"/>
    <property type="match status" value="1"/>
</dbReference>
<feature type="compositionally biased region" description="Basic and acidic residues" evidence="4">
    <location>
        <begin position="1262"/>
        <end position="1278"/>
    </location>
</feature>
<feature type="compositionally biased region" description="Low complexity" evidence="4">
    <location>
        <begin position="180"/>
        <end position="189"/>
    </location>
</feature>
<feature type="compositionally biased region" description="Basic and acidic residues" evidence="4">
    <location>
        <begin position="935"/>
        <end position="950"/>
    </location>
</feature>
<feature type="compositionally biased region" description="Basic and acidic residues" evidence="4">
    <location>
        <begin position="1290"/>
        <end position="1303"/>
    </location>
</feature>
<feature type="region of interest" description="Disordered" evidence="4">
    <location>
        <begin position="1550"/>
        <end position="1662"/>
    </location>
</feature>
<dbReference type="GO" id="GO:0006355">
    <property type="term" value="P:regulation of DNA-templated transcription"/>
    <property type="evidence" value="ECO:0007669"/>
    <property type="project" value="TreeGrafter"/>
</dbReference>
<evidence type="ECO:0000256" key="3">
    <source>
        <dbReference type="ARBA" id="ARBA00023242"/>
    </source>
</evidence>
<dbReference type="GO" id="GO:0042800">
    <property type="term" value="F:histone H3K4 methyltransferase activity"/>
    <property type="evidence" value="ECO:0007669"/>
    <property type="project" value="TreeGrafter"/>
</dbReference>
<feature type="region of interest" description="Disordered" evidence="4">
    <location>
        <begin position="255"/>
        <end position="292"/>
    </location>
</feature>
<feature type="region of interest" description="Disordered" evidence="4">
    <location>
        <begin position="1421"/>
        <end position="1443"/>
    </location>
</feature>
<feature type="compositionally biased region" description="Low complexity" evidence="4">
    <location>
        <begin position="1704"/>
        <end position="1713"/>
    </location>
</feature>
<feature type="compositionally biased region" description="Basic residues" evidence="4">
    <location>
        <begin position="882"/>
        <end position="891"/>
    </location>
</feature>
<feature type="region of interest" description="Disordered" evidence="4">
    <location>
        <begin position="513"/>
        <end position="535"/>
    </location>
</feature>
<dbReference type="SUPFAM" id="SSF82199">
    <property type="entry name" value="SET domain"/>
    <property type="match status" value="1"/>
</dbReference>
<feature type="compositionally biased region" description="Low complexity" evidence="4">
    <location>
        <begin position="427"/>
        <end position="437"/>
    </location>
</feature>
<reference evidence="6" key="1">
    <citation type="submission" date="2020-05" db="UniProtKB">
        <authorList>
            <consortium name="EnsemblMetazoa"/>
        </authorList>
    </citation>
    <scope>IDENTIFICATION</scope>
    <source>
        <strain evidence="6">Jacobina</strain>
    </source>
</reference>
<comment type="subcellular location">
    <subcellularLocation>
        <location evidence="1">Nucleus</location>
    </subcellularLocation>
</comment>
<feature type="compositionally biased region" description="Basic and acidic residues" evidence="4">
    <location>
        <begin position="387"/>
        <end position="401"/>
    </location>
</feature>
<feature type="compositionally biased region" description="Basic and acidic residues" evidence="4">
    <location>
        <begin position="1593"/>
        <end position="1607"/>
    </location>
</feature>
<keyword evidence="2" id="KW-0949">S-adenosyl-L-methionine</keyword>
<feature type="compositionally biased region" description="Low complexity" evidence="4">
    <location>
        <begin position="800"/>
        <end position="823"/>
    </location>
</feature>
<feature type="compositionally biased region" description="Polar residues" evidence="4">
    <location>
        <begin position="51"/>
        <end position="60"/>
    </location>
</feature>
<feature type="compositionally biased region" description="Low complexity" evidence="4">
    <location>
        <begin position="61"/>
        <end position="83"/>
    </location>
</feature>
<feature type="compositionally biased region" description="Low complexity" evidence="4">
    <location>
        <begin position="1037"/>
        <end position="1050"/>
    </location>
</feature>
<feature type="compositionally biased region" description="Polar residues" evidence="4">
    <location>
        <begin position="93"/>
        <end position="106"/>
    </location>
</feature>
<dbReference type="EMBL" id="AJWK01028601">
    <property type="status" value="NOT_ANNOTATED_CDS"/>
    <property type="molecule type" value="Genomic_DNA"/>
</dbReference>
<dbReference type="InterPro" id="IPR006560">
    <property type="entry name" value="AWS_dom"/>
</dbReference>
<feature type="region of interest" description="Disordered" evidence="4">
    <location>
        <begin position="1704"/>
        <end position="1735"/>
    </location>
</feature>
<keyword evidence="7" id="KW-1185">Reference proteome</keyword>
<dbReference type="PANTHER" id="PTHR46147:SF3">
    <property type="entry name" value="HISTONE-LYSINE N-METHYLTRANSFERASE ASH1"/>
    <property type="match status" value="1"/>
</dbReference>
<dbReference type="VEuPathDB" id="VectorBase:LLOJ008443"/>
<feature type="compositionally biased region" description="Low complexity" evidence="4">
    <location>
        <begin position="256"/>
        <end position="268"/>
    </location>
</feature>
<feature type="compositionally biased region" description="Polar residues" evidence="4">
    <location>
        <begin position="443"/>
        <end position="452"/>
    </location>
</feature>
<feature type="region of interest" description="Disordered" evidence="4">
    <location>
        <begin position="385"/>
        <end position="493"/>
    </location>
</feature>
<evidence type="ECO:0000256" key="4">
    <source>
        <dbReference type="SAM" id="MobiDB-lite"/>
    </source>
</evidence>
<dbReference type="Pfam" id="PF17907">
    <property type="entry name" value="AWS"/>
    <property type="match status" value="1"/>
</dbReference>
<dbReference type="EMBL" id="AJWK01028599">
    <property type="status" value="NOT_ANNOTATED_CDS"/>
    <property type="molecule type" value="Genomic_DNA"/>
</dbReference>
<evidence type="ECO:0000313" key="7">
    <source>
        <dbReference type="Proteomes" id="UP000092461"/>
    </source>
</evidence>
<feature type="compositionally biased region" description="Basic residues" evidence="4">
    <location>
        <begin position="824"/>
        <end position="835"/>
    </location>
</feature>